<protein>
    <submittedName>
        <fullName evidence="1">Uncharacterized protein</fullName>
    </submittedName>
</protein>
<dbReference type="Proteomes" id="UP000033163">
    <property type="component" value="Chromosome I"/>
</dbReference>
<dbReference type="AlphaFoldDB" id="A0A0E4HGD3"/>
<name>A0A0E4HGD3_9BACL</name>
<dbReference type="PATRIC" id="fig|1073571.4.peg.5402"/>
<organism evidence="1 2">
    <name type="scientific">Paenibacillus riograndensis SBR5</name>
    <dbReference type="NCBI Taxonomy" id="1073571"/>
    <lineage>
        <taxon>Bacteria</taxon>
        <taxon>Bacillati</taxon>
        <taxon>Bacillota</taxon>
        <taxon>Bacilli</taxon>
        <taxon>Bacillales</taxon>
        <taxon>Paenibacillaceae</taxon>
        <taxon>Paenibacillus</taxon>
        <taxon>Paenibacillus sonchi group</taxon>
    </lineage>
</organism>
<gene>
    <name evidence="1" type="ORF">PRIO_5027</name>
</gene>
<proteinExistence type="predicted"/>
<dbReference type="KEGG" id="pri:PRIO_5027"/>
<dbReference type="HOGENOM" id="CLU_2992467_0_0_9"/>
<accession>A0A0E4HGD3</accession>
<sequence>MNKASSLALRLEEIQRVIRIIGKSLSQVEYMPFLTLFYNKYWNTETKKESANKISTF</sequence>
<dbReference type="EMBL" id="LN831776">
    <property type="protein sequence ID" value="CQR57429.1"/>
    <property type="molecule type" value="Genomic_DNA"/>
</dbReference>
<reference evidence="2" key="1">
    <citation type="submission" date="2015-03" db="EMBL/GenBank/DDBJ databases">
        <authorList>
            <person name="Wibberg D."/>
        </authorList>
    </citation>
    <scope>NUCLEOTIDE SEQUENCE [LARGE SCALE GENOMIC DNA]</scope>
</reference>
<evidence type="ECO:0000313" key="1">
    <source>
        <dbReference type="EMBL" id="CQR57429.1"/>
    </source>
</evidence>
<evidence type="ECO:0000313" key="2">
    <source>
        <dbReference type="Proteomes" id="UP000033163"/>
    </source>
</evidence>